<dbReference type="SUPFAM" id="SSF81301">
    <property type="entry name" value="Nucleotidyltransferase"/>
    <property type="match status" value="1"/>
</dbReference>
<proteinExistence type="predicted"/>
<accession>A0ABT8G0Y4</accession>
<sequence length="137" mass="14540">MLTWNEVRTRIGALGLGADDAVLMGSGPMLAHGLVDGIHDIDLVARGVAWERAARLGTAEPGEHGDEVVHLHSSVEVFSGWFGRPADEVFSTATRVDGILVGSLEEVLAFKLVLGRPKDLAHIALLREALRGDGPSV</sequence>
<protein>
    <recommendedName>
        <fullName evidence="3">Nucleotidyltransferase family protein</fullName>
    </recommendedName>
</protein>
<name>A0ABT8G0Y4_9MICO</name>
<keyword evidence="2" id="KW-1185">Reference proteome</keyword>
<gene>
    <name evidence="1" type="ORF">QQX04_06655</name>
</gene>
<comment type="caution">
    <text evidence="1">The sequence shown here is derived from an EMBL/GenBank/DDBJ whole genome shotgun (WGS) entry which is preliminary data.</text>
</comment>
<reference evidence="1" key="1">
    <citation type="submission" date="2023-06" db="EMBL/GenBank/DDBJ databases">
        <title>SYSU T00b26.</title>
        <authorList>
            <person name="Gao L."/>
            <person name="Fang B.-Z."/>
            <person name="Li W.-J."/>
        </authorList>
    </citation>
    <scope>NUCLEOTIDE SEQUENCE</scope>
    <source>
        <strain evidence="1">SYSU T00b26</strain>
    </source>
</reference>
<evidence type="ECO:0000313" key="1">
    <source>
        <dbReference type="EMBL" id="MDN4472672.1"/>
    </source>
</evidence>
<dbReference type="Proteomes" id="UP001172738">
    <property type="component" value="Unassembled WGS sequence"/>
</dbReference>
<dbReference type="InterPro" id="IPR043519">
    <property type="entry name" value="NT_sf"/>
</dbReference>
<dbReference type="RefSeq" id="WP_301127433.1">
    <property type="nucleotide sequence ID" value="NZ_JAUHPV010000003.1"/>
</dbReference>
<organism evidence="1 2">
    <name type="scientific">Demequina zhanjiangensis</name>
    <dbReference type="NCBI Taxonomy" id="3051659"/>
    <lineage>
        <taxon>Bacteria</taxon>
        <taxon>Bacillati</taxon>
        <taxon>Actinomycetota</taxon>
        <taxon>Actinomycetes</taxon>
        <taxon>Micrococcales</taxon>
        <taxon>Demequinaceae</taxon>
        <taxon>Demequina</taxon>
    </lineage>
</organism>
<dbReference type="EMBL" id="JAUHPV010000003">
    <property type="protein sequence ID" value="MDN4472672.1"/>
    <property type="molecule type" value="Genomic_DNA"/>
</dbReference>
<evidence type="ECO:0008006" key="3">
    <source>
        <dbReference type="Google" id="ProtNLM"/>
    </source>
</evidence>
<evidence type="ECO:0000313" key="2">
    <source>
        <dbReference type="Proteomes" id="UP001172738"/>
    </source>
</evidence>